<proteinExistence type="inferred from homology"/>
<accession>A0A9Q9DNQ8</accession>
<dbReference type="VEuPathDB" id="FungiDB:yc1106_00664"/>
<dbReference type="Pfam" id="PF13233">
    <property type="entry name" value="Complex1_LYR_2"/>
    <property type="match status" value="1"/>
</dbReference>
<gene>
    <name evidence="9" type="ORF">yc1106_00664</name>
</gene>
<comment type="subcellular location">
    <subcellularLocation>
        <location evidence="2 8">Mitochondrion matrix</location>
    </subcellularLocation>
</comment>
<dbReference type="Proteomes" id="UP001056012">
    <property type="component" value="Chromosome 1"/>
</dbReference>
<dbReference type="CDD" id="cd20270">
    <property type="entry name" value="Complex1_LYR_SDHAF3_LYRM10"/>
    <property type="match status" value="1"/>
</dbReference>
<evidence type="ECO:0000256" key="7">
    <source>
        <dbReference type="ARBA" id="ARBA00023186"/>
    </source>
</evidence>
<evidence type="ECO:0000256" key="4">
    <source>
        <dbReference type="ARBA" id="ARBA00011273"/>
    </source>
</evidence>
<comment type="subunit">
    <text evidence="4 8">Interacts with the iron-sulfur protein subunit within the SDH catalytic dimer.</text>
</comment>
<comment type="function">
    <text evidence="1 8">Plays an essential role in the assembly of succinate dehydrogenase (SDH), an enzyme complex (also referred to as respiratory complex II) that is a component of both the tricarboxylic acid (TCA) cycle and the mitochondrial electron transport chain, and which couples the oxidation of succinate to fumarate with the reduction of ubiquinone (coenzyme Q) to ubiquinol. Promotes maturation of the iron-sulfur protein subunit of the SDH catalytic dimer, protecting it from the deleterious effects of oxidants. May act together with SDHAF1.</text>
</comment>
<organism evidence="9 10">
    <name type="scientific">Curvularia clavata</name>
    <dbReference type="NCBI Taxonomy" id="95742"/>
    <lineage>
        <taxon>Eukaryota</taxon>
        <taxon>Fungi</taxon>
        <taxon>Dikarya</taxon>
        <taxon>Ascomycota</taxon>
        <taxon>Pezizomycotina</taxon>
        <taxon>Dothideomycetes</taxon>
        <taxon>Pleosporomycetidae</taxon>
        <taxon>Pleosporales</taxon>
        <taxon>Pleosporineae</taxon>
        <taxon>Pleosporaceae</taxon>
        <taxon>Curvularia</taxon>
    </lineage>
</organism>
<evidence type="ECO:0000313" key="9">
    <source>
        <dbReference type="EMBL" id="USP73390.1"/>
    </source>
</evidence>
<dbReference type="InterPro" id="IPR008381">
    <property type="entry name" value="SDHAF3/Sdh7"/>
</dbReference>
<evidence type="ECO:0000256" key="6">
    <source>
        <dbReference type="ARBA" id="ARBA00023128"/>
    </source>
</evidence>
<evidence type="ECO:0000313" key="10">
    <source>
        <dbReference type="Proteomes" id="UP001056012"/>
    </source>
</evidence>
<dbReference type="GO" id="GO:0034553">
    <property type="term" value="P:mitochondrial respiratory chain complex II assembly"/>
    <property type="evidence" value="ECO:0007669"/>
    <property type="project" value="UniProtKB-UniRule"/>
</dbReference>
<evidence type="ECO:0000256" key="8">
    <source>
        <dbReference type="RuleBase" id="RU368039"/>
    </source>
</evidence>
<keyword evidence="6 8" id="KW-0496">Mitochondrion</keyword>
<keyword evidence="7 8" id="KW-0143">Chaperone</keyword>
<sequence length="164" mass="18670">MRACTRLLATATDAGASRPFKPAPAALLPPIPLYRRLLRSHRKRLGPEERLLGDMYVKAEFRAHRDVENPVQIIGFLSEWQTYCQMLEGDSWKDAKMDKAKIDKMSGMFCPSAHTTALTDRILDQQIGQLYELMQQIKNQANDEANAEDARVVEMLDKKPPNDQ</sequence>
<comment type="similarity">
    <text evidence="3 8">Belongs to the complex I LYR family. SDHAF3 subfamily.</text>
</comment>
<dbReference type="GO" id="GO:0006105">
    <property type="term" value="P:succinate metabolic process"/>
    <property type="evidence" value="ECO:0007669"/>
    <property type="project" value="TreeGrafter"/>
</dbReference>
<dbReference type="PANTHER" id="PTHR13137">
    <property type="entry name" value="DC11 ACN9 HOMOLOG"/>
    <property type="match status" value="1"/>
</dbReference>
<evidence type="ECO:0000256" key="3">
    <source>
        <dbReference type="ARBA" id="ARBA00006020"/>
    </source>
</evidence>
<dbReference type="OrthoDB" id="278329at2759"/>
<dbReference type="PANTHER" id="PTHR13137:SF6">
    <property type="entry name" value="SUCCINATE DEHYDROGENASE ASSEMBLY FACTOR 3, MITOCHONDRIAL"/>
    <property type="match status" value="1"/>
</dbReference>
<reference evidence="9" key="1">
    <citation type="submission" date="2021-12" db="EMBL/GenBank/DDBJ databases">
        <title>Curvularia clavata genome.</title>
        <authorList>
            <person name="Cao Y."/>
        </authorList>
    </citation>
    <scope>NUCLEOTIDE SEQUENCE</scope>
    <source>
        <strain evidence="9">Yc1106</strain>
    </source>
</reference>
<dbReference type="EMBL" id="CP089274">
    <property type="protein sequence ID" value="USP73390.1"/>
    <property type="molecule type" value="Genomic_DNA"/>
</dbReference>
<evidence type="ECO:0000256" key="1">
    <source>
        <dbReference type="ARBA" id="ARBA00003675"/>
    </source>
</evidence>
<keyword evidence="5" id="KW-0809">Transit peptide</keyword>
<dbReference type="AlphaFoldDB" id="A0A9Q9DNQ8"/>
<name>A0A9Q9DNQ8_CURCL</name>
<evidence type="ECO:0000256" key="5">
    <source>
        <dbReference type="ARBA" id="ARBA00022946"/>
    </source>
</evidence>
<keyword evidence="10" id="KW-1185">Reference proteome</keyword>
<protein>
    <recommendedName>
        <fullName evidence="8">Succinate dehydrogenase assembly factor 3</fullName>
        <shortName evidence="8">SDH assembly factor 3</shortName>
        <shortName evidence="8">SDHAF3</shortName>
    </recommendedName>
</protein>
<dbReference type="GO" id="GO:0005759">
    <property type="term" value="C:mitochondrial matrix"/>
    <property type="evidence" value="ECO:0007669"/>
    <property type="project" value="UniProtKB-SubCell"/>
</dbReference>
<evidence type="ECO:0000256" key="2">
    <source>
        <dbReference type="ARBA" id="ARBA00004305"/>
    </source>
</evidence>
<dbReference type="GO" id="GO:0005758">
    <property type="term" value="C:mitochondrial intermembrane space"/>
    <property type="evidence" value="ECO:0007669"/>
    <property type="project" value="TreeGrafter"/>
</dbReference>